<dbReference type="OrthoDB" id="9795188at2"/>
<dbReference type="EMBL" id="CP029190">
    <property type="protein sequence ID" value="QES48527.1"/>
    <property type="molecule type" value="Genomic_DNA"/>
</dbReference>
<dbReference type="Gene3D" id="3.40.630.30">
    <property type="match status" value="1"/>
</dbReference>
<dbReference type="GO" id="GO:0008999">
    <property type="term" value="F:protein-N-terminal-alanine acetyltransferase activity"/>
    <property type="evidence" value="ECO:0007669"/>
    <property type="project" value="TreeGrafter"/>
</dbReference>
<evidence type="ECO:0000313" key="2">
    <source>
        <dbReference type="EMBL" id="QES48527.1"/>
    </source>
</evidence>
<protein>
    <submittedName>
        <fullName evidence="2">GNAT family N-acetyltransferase</fullName>
    </submittedName>
</protein>
<dbReference type="AlphaFoldDB" id="A0A5P2D2V1"/>
<dbReference type="GO" id="GO:1990189">
    <property type="term" value="F:protein N-terminal-serine acetyltransferase activity"/>
    <property type="evidence" value="ECO:0007669"/>
    <property type="project" value="TreeGrafter"/>
</dbReference>
<dbReference type="Pfam" id="PF13302">
    <property type="entry name" value="Acetyltransf_3"/>
    <property type="match status" value="1"/>
</dbReference>
<dbReference type="SUPFAM" id="SSF55729">
    <property type="entry name" value="Acyl-CoA N-acyltransferases (Nat)"/>
    <property type="match status" value="1"/>
</dbReference>
<proteinExistence type="predicted"/>
<evidence type="ECO:0000259" key="1">
    <source>
        <dbReference type="PROSITE" id="PS51186"/>
    </source>
</evidence>
<dbReference type="GO" id="GO:0005737">
    <property type="term" value="C:cytoplasm"/>
    <property type="evidence" value="ECO:0007669"/>
    <property type="project" value="TreeGrafter"/>
</dbReference>
<sequence length="214" mass="22632">MEPTALTTERLLVRPYVPADVPEVHAACQDPGIQRWIPVPVPYRRDDAEIFVTEKTPAGWQDDSEYNFAVRLKADGLGGEGPLGGEGLGGEGPLVAAVGLVPRGTDAHEIGYWAVAAHRGRGYTAEAVLAVARWAFTEAGCVRLVWRAGTGNTASRAVAEKAGFRIEGVARAGMEHRGTLRDCRVGALLPSDLGLPSRLPYLPTPEPAAVSAGS</sequence>
<evidence type="ECO:0000313" key="3">
    <source>
        <dbReference type="Proteomes" id="UP000325211"/>
    </source>
</evidence>
<keyword evidence="2" id="KW-0808">Transferase</keyword>
<name>A0A5P2D2V1_STRVZ</name>
<dbReference type="InterPro" id="IPR051908">
    <property type="entry name" value="Ribosomal_N-acetyltransferase"/>
</dbReference>
<dbReference type="InterPro" id="IPR016181">
    <property type="entry name" value="Acyl_CoA_acyltransferase"/>
</dbReference>
<gene>
    <name evidence="2" type="ORF">DEJ50_12530</name>
</gene>
<dbReference type="PROSITE" id="PS51186">
    <property type="entry name" value="GNAT"/>
    <property type="match status" value="1"/>
</dbReference>
<dbReference type="Proteomes" id="UP000325211">
    <property type="component" value="Chromosome"/>
</dbReference>
<dbReference type="InterPro" id="IPR000182">
    <property type="entry name" value="GNAT_dom"/>
</dbReference>
<dbReference type="PANTHER" id="PTHR43441">
    <property type="entry name" value="RIBOSOMAL-PROTEIN-SERINE ACETYLTRANSFERASE"/>
    <property type="match status" value="1"/>
</dbReference>
<organism evidence="2 3">
    <name type="scientific">Streptomyces venezuelae</name>
    <dbReference type="NCBI Taxonomy" id="54571"/>
    <lineage>
        <taxon>Bacteria</taxon>
        <taxon>Bacillati</taxon>
        <taxon>Actinomycetota</taxon>
        <taxon>Actinomycetes</taxon>
        <taxon>Kitasatosporales</taxon>
        <taxon>Streptomycetaceae</taxon>
        <taxon>Streptomyces</taxon>
    </lineage>
</organism>
<dbReference type="RefSeq" id="WP_150207927.1">
    <property type="nucleotide sequence ID" value="NZ_CP029190.1"/>
</dbReference>
<feature type="domain" description="N-acetyltransferase" evidence="1">
    <location>
        <begin position="39"/>
        <end position="190"/>
    </location>
</feature>
<accession>A0A5P2D2V1</accession>
<reference evidence="2 3" key="1">
    <citation type="submission" date="2018-05" db="EMBL/GenBank/DDBJ databases">
        <title>Streptomyces venezuelae.</title>
        <authorList>
            <person name="Kim W."/>
            <person name="Lee N."/>
            <person name="Cho B.-K."/>
        </authorList>
    </citation>
    <scope>NUCLEOTIDE SEQUENCE [LARGE SCALE GENOMIC DNA]</scope>
    <source>
        <strain evidence="2 3">ATCC 21782</strain>
    </source>
</reference>
<dbReference type="PANTHER" id="PTHR43441:SF10">
    <property type="entry name" value="ACETYLTRANSFERASE"/>
    <property type="match status" value="1"/>
</dbReference>